<dbReference type="RefSeq" id="WP_106521487.1">
    <property type="nucleotide sequence ID" value="NZ_PYGD01000001.1"/>
</dbReference>
<reference evidence="7 8" key="1">
    <citation type="submission" date="2018-03" db="EMBL/GenBank/DDBJ databases">
        <title>Genomic Encyclopedia of Type Strains, Phase III (KMG-III): the genomes of soil and plant-associated and newly described type strains.</title>
        <authorList>
            <person name="Whitman W."/>
        </authorList>
    </citation>
    <scope>NUCLEOTIDE SEQUENCE [LARGE SCALE GENOMIC DNA]</scope>
    <source>
        <strain evidence="7 8">CGMCC 1.12700</strain>
    </source>
</reference>
<evidence type="ECO:0000313" key="7">
    <source>
        <dbReference type="EMBL" id="PSK94800.1"/>
    </source>
</evidence>
<dbReference type="PANTHER" id="PTHR42789">
    <property type="entry name" value="D-ISOMER SPECIFIC 2-HYDROXYACID DEHYDROGENASE FAMILY PROTEIN (AFU_ORTHOLOGUE AFUA_6G10090)"/>
    <property type="match status" value="1"/>
</dbReference>
<evidence type="ECO:0000256" key="2">
    <source>
        <dbReference type="ARBA" id="ARBA00023002"/>
    </source>
</evidence>
<evidence type="ECO:0000256" key="4">
    <source>
        <dbReference type="RuleBase" id="RU003719"/>
    </source>
</evidence>
<keyword evidence="3" id="KW-0520">NAD</keyword>
<dbReference type="GO" id="GO:0051287">
    <property type="term" value="F:NAD binding"/>
    <property type="evidence" value="ECO:0007669"/>
    <property type="project" value="InterPro"/>
</dbReference>
<evidence type="ECO:0000256" key="1">
    <source>
        <dbReference type="ARBA" id="ARBA00005854"/>
    </source>
</evidence>
<keyword evidence="2 4" id="KW-0560">Oxidoreductase</keyword>
<protein>
    <submittedName>
        <fullName evidence="7">D-3-phosphoglycerate dehydrogenase</fullName>
    </submittedName>
</protein>
<name>A0A2P8DC57_9BACT</name>
<gene>
    <name evidence="7" type="ORF">B0I18_101963</name>
</gene>
<dbReference type="EMBL" id="PYGD01000001">
    <property type="protein sequence ID" value="PSK94800.1"/>
    <property type="molecule type" value="Genomic_DNA"/>
</dbReference>
<feature type="domain" description="D-isomer specific 2-hydroxyacid dehydrogenase NAD-binding" evidence="6">
    <location>
        <begin position="107"/>
        <end position="289"/>
    </location>
</feature>
<organism evidence="7 8">
    <name type="scientific">Taibaiella chishuiensis</name>
    <dbReference type="NCBI Taxonomy" id="1434707"/>
    <lineage>
        <taxon>Bacteria</taxon>
        <taxon>Pseudomonadati</taxon>
        <taxon>Bacteroidota</taxon>
        <taxon>Chitinophagia</taxon>
        <taxon>Chitinophagales</taxon>
        <taxon>Chitinophagaceae</taxon>
        <taxon>Taibaiella</taxon>
    </lineage>
</organism>
<evidence type="ECO:0000259" key="6">
    <source>
        <dbReference type="Pfam" id="PF02826"/>
    </source>
</evidence>
<dbReference type="Pfam" id="PF00389">
    <property type="entry name" value="2-Hacid_dh"/>
    <property type="match status" value="1"/>
</dbReference>
<comment type="similarity">
    <text evidence="1 4">Belongs to the D-isomer specific 2-hydroxyacid dehydrogenase family.</text>
</comment>
<evidence type="ECO:0000313" key="8">
    <source>
        <dbReference type="Proteomes" id="UP000240572"/>
    </source>
</evidence>
<dbReference type="SUPFAM" id="SSF51735">
    <property type="entry name" value="NAD(P)-binding Rossmann-fold domains"/>
    <property type="match status" value="1"/>
</dbReference>
<dbReference type="AlphaFoldDB" id="A0A2P8DC57"/>
<dbReference type="SUPFAM" id="SSF52283">
    <property type="entry name" value="Formate/glycerate dehydrogenase catalytic domain-like"/>
    <property type="match status" value="1"/>
</dbReference>
<evidence type="ECO:0000256" key="3">
    <source>
        <dbReference type="ARBA" id="ARBA00023027"/>
    </source>
</evidence>
<sequence>MTKRVLIAAPVHEVLTRQLESWGYVCEQVLDITGAQALEMIPAFEGVITSTRLQIDKTFIDRGTQLKWLGRMGSGMEVIDVPYATARGIQCFSSPEGNANAVAEQALGMLLGLQHRIVAAHLELQQGIYLREENRGVEIEGLTAGVIGYGNNGSAFARKLKAMDVQVLAFDKYRQGYGEPGIQECTDLEAIYRKADILSFHLPLNEETDYYFDDTFLQKMERPFVLLNLSRGKIVAAATLLAGLQSGRIKAAALDVWEQEPLARMDAATRAVFDELIRRPDFIGTPHIAGYTVQALYKMSYYLVGKLGKALGFN</sequence>
<accession>A0A2P8DC57</accession>
<evidence type="ECO:0000259" key="5">
    <source>
        <dbReference type="Pfam" id="PF00389"/>
    </source>
</evidence>
<dbReference type="InterPro" id="IPR036291">
    <property type="entry name" value="NAD(P)-bd_dom_sf"/>
</dbReference>
<dbReference type="Proteomes" id="UP000240572">
    <property type="component" value="Unassembled WGS sequence"/>
</dbReference>
<dbReference type="Gene3D" id="3.40.50.720">
    <property type="entry name" value="NAD(P)-binding Rossmann-like Domain"/>
    <property type="match status" value="2"/>
</dbReference>
<dbReference type="PANTHER" id="PTHR42789:SF1">
    <property type="entry name" value="D-ISOMER SPECIFIC 2-HYDROXYACID DEHYDROGENASE FAMILY PROTEIN (AFU_ORTHOLOGUE AFUA_6G10090)"/>
    <property type="match status" value="1"/>
</dbReference>
<dbReference type="InterPro" id="IPR050857">
    <property type="entry name" value="D-2-hydroxyacid_DH"/>
</dbReference>
<comment type="caution">
    <text evidence="7">The sequence shown here is derived from an EMBL/GenBank/DDBJ whole genome shotgun (WGS) entry which is preliminary data.</text>
</comment>
<keyword evidence="8" id="KW-1185">Reference proteome</keyword>
<dbReference type="OrthoDB" id="9777288at2"/>
<dbReference type="Pfam" id="PF02826">
    <property type="entry name" value="2-Hacid_dh_C"/>
    <property type="match status" value="1"/>
</dbReference>
<feature type="domain" description="D-isomer specific 2-hydroxyacid dehydrogenase catalytic" evidence="5">
    <location>
        <begin position="7"/>
        <end position="304"/>
    </location>
</feature>
<dbReference type="InterPro" id="IPR006139">
    <property type="entry name" value="D-isomer_2_OHA_DH_cat_dom"/>
</dbReference>
<proteinExistence type="inferred from homology"/>
<dbReference type="GO" id="GO:0016616">
    <property type="term" value="F:oxidoreductase activity, acting on the CH-OH group of donors, NAD or NADP as acceptor"/>
    <property type="evidence" value="ECO:0007669"/>
    <property type="project" value="InterPro"/>
</dbReference>
<dbReference type="InterPro" id="IPR006140">
    <property type="entry name" value="D-isomer_DH_NAD-bd"/>
</dbReference>